<evidence type="ECO:0000313" key="3">
    <source>
        <dbReference type="Proteomes" id="UP000321046"/>
    </source>
</evidence>
<dbReference type="AlphaFoldDB" id="A0A5C6XHR5"/>
<gene>
    <name evidence="2" type="ORF">FRC96_04660</name>
</gene>
<feature type="compositionally biased region" description="Low complexity" evidence="1">
    <location>
        <begin position="262"/>
        <end position="272"/>
    </location>
</feature>
<organism evidence="2 3">
    <name type="scientific">Lujinxingia vulgaris</name>
    <dbReference type="NCBI Taxonomy" id="2600176"/>
    <lineage>
        <taxon>Bacteria</taxon>
        <taxon>Deltaproteobacteria</taxon>
        <taxon>Bradymonadales</taxon>
        <taxon>Lujinxingiaceae</taxon>
        <taxon>Lujinxingia</taxon>
    </lineage>
</organism>
<dbReference type="OrthoDB" id="5506422at2"/>
<evidence type="ECO:0000313" key="2">
    <source>
        <dbReference type="EMBL" id="TXD41280.1"/>
    </source>
</evidence>
<feature type="compositionally biased region" description="Acidic residues" evidence="1">
    <location>
        <begin position="247"/>
        <end position="261"/>
    </location>
</feature>
<dbReference type="Proteomes" id="UP000321046">
    <property type="component" value="Unassembled WGS sequence"/>
</dbReference>
<comment type="caution">
    <text evidence="2">The sequence shown here is derived from an EMBL/GenBank/DDBJ whole genome shotgun (WGS) entry which is preliminary data.</text>
</comment>
<dbReference type="RefSeq" id="WP_146973264.1">
    <property type="nucleotide sequence ID" value="NZ_VOSL01000020.1"/>
</dbReference>
<feature type="region of interest" description="Disordered" evidence="1">
    <location>
        <begin position="231"/>
        <end position="272"/>
    </location>
</feature>
<name>A0A5C6XHR5_9DELT</name>
<protein>
    <submittedName>
        <fullName evidence="2">Uncharacterized protein</fullName>
    </submittedName>
</protein>
<sequence>MENAHFLNLRRMPTGRYARALRLMLARVKDASLPGLGERLEQALKLSEQTLALELKWSTARANATRARGQATLIDHQIDEQLSALESGIKSQMVGDDDEPEVEMARELHRTFFAEGVGAITQKAYEVQEGLIDAMLASLDARFNNHVEALGLRRGVERLRRLTGEFKAELDRDRKPGVTYDQVQAARHQLHEATCRVLIGVLYHLEAGEASTLARRANILEPLLDQQERVAQAYSRHRAPTDVNPDTGEEIVEGGEPEAGEAEPQPQQPALA</sequence>
<dbReference type="EMBL" id="VOSL01000020">
    <property type="protein sequence ID" value="TXD41280.1"/>
    <property type="molecule type" value="Genomic_DNA"/>
</dbReference>
<proteinExistence type="predicted"/>
<evidence type="ECO:0000256" key="1">
    <source>
        <dbReference type="SAM" id="MobiDB-lite"/>
    </source>
</evidence>
<reference evidence="2 3" key="1">
    <citation type="submission" date="2019-08" db="EMBL/GenBank/DDBJ databases">
        <title>Bradymonadales sp. TMQ2.</title>
        <authorList>
            <person name="Liang Q."/>
        </authorList>
    </citation>
    <scope>NUCLEOTIDE SEQUENCE [LARGE SCALE GENOMIC DNA]</scope>
    <source>
        <strain evidence="2 3">TMQ2</strain>
    </source>
</reference>
<accession>A0A5C6XHR5</accession>